<keyword evidence="3" id="KW-0813">Transport</keyword>
<dbReference type="PANTHER" id="PTHR36838:SF1">
    <property type="entry name" value="SLR1864 PROTEIN"/>
    <property type="match status" value="1"/>
</dbReference>
<accession>A0ABQ6NJU6</accession>
<evidence type="ECO:0000256" key="1">
    <source>
        <dbReference type="ARBA" id="ARBA00004651"/>
    </source>
</evidence>
<dbReference type="Gene3D" id="1.20.1530.20">
    <property type="match status" value="2"/>
</dbReference>
<feature type="transmembrane region" description="Helical" evidence="8">
    <location>
        <begin position="279"/>
        <end position="299"/>
    </location>
</feature>
<dbReference type="InterPro" id="IPR038770">
    <property type="entry name" value="Na+/solute_symporter_sf"/>
</dbReference>
<comment type="caution">
    <text evidence="9">The sequence shown here is derived from an EMBL/GenBank/DDBJ whole genome shotgun (WGS) entry which is preliminary data.</text>
</comment>
<keyword evidence="10" id="KW-1185">Reference proteome</keyword>
<dbReference type="Proteomes" id="UP001285921">
    <property type="component" value="Unassembled WGS sequence"/>
</dbReference>
<feature type="transmembrane region" description="Helical" evidence="8">
    <location>
        <begin position="123"/>
        <end position="145"/>
    </location>
</feature>
<evidence type="ECO:0000256" key="3">
    <source>
        <dbReference type="ARBA" id="ARBA00022448"/>
    </source>
</evidence>
<evidence type="ECO:0000256" key="8">
    <source>
        <dbReference type="SAM" id="Phobius"/>
    </source>
</evidence>
<comment type="similarity">
    <text evidence="2">Belongs to the auxin efflux carrier (TC 2.A.69) family.</text>
</comment>
<feature type="transmembrane region" description="Helical" evidence="8">
    <location>
        <begin position="59"/>
        <end position="80"/>
    </location>
</feature>
<sequence length="308" mass="33499">MNIWHTFLYIIVPILIPLAIGALLHRKFKFELGGFSKMLMYYYIPALAFVKVYEAELTASLIGTIFVFLAAQFILIVLLGHGVSRMLRHPKPLATSFSNSIALTNNGNIGIPVNAMAFKHDPFAMSIQMMVVTFELFATFTFGLLNASRAASGLKKSLLQFVKMPVLYAIIAGTLLRLAHIDMPEPLLTPLSTIADGMLSFALLTIGAQMASTMLKLHTITVLWSSLLRLAAAPVIAWLLLELMHIEGVTAQALFIASAIPTSRNSASLALEYNNEPGFAAQAVLFSTLLSSVTLTIIIQLSGTLFPA</sequence>
<proteinExistence type="inferred from homology"/>
<dbReference type="InterPro" id="IPR004776">
    <property type="entry name" value="Mem_transp_PIN-like"/>
</dbReference>
<evidence type="ECO:0000256" key="7">
    <source>
        <dbReference type="ARBA" id="ARBA00023136"/>
    </source>
</evidence>
<organism evidence="9 10">
    <name type="scientific">Paenibacillus glycanilyticus</name>
    <dbReference type="NCBI Taxonomy" id="126569"/>
    <lineage>
        <taxon>Bacteria</taxon>
        <taxon>Bacillati</taxon>
        <taxon>Bacillota</taxon>
        <taxon>Bacilli</taxon>
        <taxon>Bacillales</taxon>
        <taxon>Paenibacillaceae</taxon>
        <taxon>Paenibacillus</taxon>
    </lineage>
</organism>
<comment type="subcellular location">
    <subcellularLocation>
        <location evidence="1">Cell membrane</location>
        <topology evidence="1">Multi-pass membrane protein</topology>
    </subcellularLocation>
</comment>
<keyword evidence="4" id="KW-1003">Cell membrane</keyword>
<name>A0ABQ6NJU6_9BACL</name>
<evidence type="ECO:0000256" key="2">
    <source>
        <dbReference type="ARBA" id="ARBA00010145"/>
    </source>
</evidence>
<evidence type="ECO:0000256" key="6">
    <source>
        <dbReference type="ARBA" id="ARBA00022989"/>
    </source>
</evidence>
<evidence type="ECO:0000313" key="10">
    <source>
        <dbReference type="Proteomes" id="UP001285921"/>
    </source>
</evidence>
<feature type="transmembrane region" description="Helical" evidence="8">
    <location>
        <begin position="6"/>
        <end position="24"/>
    </location>
</feature>
<evidence type="ECO:0000313" key="9">
    <source>
        <dbReference type="EMBL" id="GMK45054.1"/>
    </source>
</evidence>
<keyword evidence="7 8" id="KW-0472">Membrane</keyword>
<feature type="transmembrane region" description="Helical" evidence="8">
    <location>
        <begin position="187"/>
        <end position="208"/>
    </location>
</feature>
<evidence type="ECO:0000256" key="4">
    <source>
        <dbReference type="ARBA" id="ARBA00022475"/>
    </source>
</evidence>
<reference evidence="9 10" key="1">
    <citation type="submission" date="2023-05" db="EMBL/GenBank/DDBJ databases">
        <title>Draft genome of Paenibacillus sp. CCS26.</title>
        <authorList>
            <person name="Akita H."/>
            <person name="Shinto Y."/>
            <person name="Kimura Z."/>
        </authorList>
    </citation>
    <scope>NUCLEOTIDE SEQUENCE [LARGE SCALE GENOMIC DNA]</scope>
    <source>
        <strain evidence="9 10">CCS26</strain>
    </source>
</reference>
<dbReference type="Pfam" id="PF03547">
    <property type="entry name" value="Mem_trans"/>
    <property type="match status" value="1"/>
</dbReference>
<feature type="transmembrane region" description="Helical" evidence="8">
    <location>
        <begin position="157"/>
        <end position="181"/>
    </location>
</feature>
<protein>
    <submittedName>
        <fullName evidence="9">Transporter</fullName>
    </submittedName>
</protein>
<keyword evidence="5 8" id="KW-0812">Transmembrane</keyword>
<feature type="transmembrane region" description="Helical" evidence="8">
    <location>
        <begin position="36"/>
        <end position="53"/>
    </location>
</feature>
<gene>
    <name evidence="9" type="ORF">PghCCS26_21820</name>
</gene>
<dbReference type="EMBL" id="BTCL01000006">
    <property type="protein sequence ID" value="GMK45054.1"/>
    <property type="molecule type" value="Genomic_DNA"/>
</dbReference>
<dbReference type="RefSeq" id="WP_317979887.1">
    <property type="nucleotide sequence ID" value="NZ_BTCL01000006.1"/>
</dbReference>
<dbReference type="PANTHER" id="PTHR36838">
    <property type="entry name" value="AUXIN EFFLUX CARRIER FAMILY PROTEIN"/>
    <property type="match status" value="1"/>
</dbReference>
<keyword evidence="6 8" id="KW-1133">Transmembrane helix</keyword>
<feature type="transmembrane region" description="Helical" evidence="8">
    <location>
        <begin position="220"/>
        <end position="241"/>
    </location>
</feature>
<evidence type="ECO:0000256" key="5">
    <source>
        <dbReference type="ARBA" id="ARBA00022692"/>
    </source>
</evidence>